<dbReference type="AlphaFoldDB" id="A0A4V3WM07"/>
<evidence type="ECO:0000313" key="2">
    <source>
        <dbReference type="Proteomes" id="UP000306102"/>
    </source>
</evidence>
<dbReference type="EMBL" id="SDRB02010388">
    <property type="protein sequence ID" value="THG06827.1"/>
    <property type="molecule type" value="Genomic_DNA"/>
</dbReference>
<dbReference type="Proteomes" id="UP000306102">
    <property type="component" value="Unassembled WGS sequence"/>
</dbReference>
<sequence>MYAISRTKQTLIILKPLEVKGKGILVQIWVQVWCEHFEAARKGNPWVIIATDAVHTAGKRGKQKGPEEMKQKRRLVLGVRNYINAKKQKFIGLCCKCCLDMNCIMWTTNISGIVDCPQMLSSKLVFLVVNKQY</sequence>
<comment type="caution">
    <text evidence="1">The sequence shown here is derived from an EMBL/GenBank/DDBJ whole genome shotgun (WGS) entry which is preliminary data.</text>
</comment>
<protein>
    <submittedName>
        <fullName evidence="1">Uncharacterized protein</fullName>
    </submittedName>
</protein>
<reference evidence="1 2" key="1">
    <citation type="journal article" date="2018" name="Proc. Natl. Acad. Sci. U.S.A.">
        <title>Draft genome sequence of Camellia sinensis var. sinensis provides insights into the evolution of the tea genome and tea quality.</title>
        <authorList>
            <person name="Wei C."/>
            <person name="Yang H."/>
            <person name="Wang S."/>
            <person name="Zhao J."/>
            <person name="Liu C."/>
            <person name="Gao L."/>
            <person name="Xia E."/>
            <person name="Lu Y."/>
            <person name="Tai Y."/>
            <person name="She G."/>
            <person name="Sun J."/>
            <person name="Cao H."/>
            <person name="Tong W."/>
            <person name="Gao Q."/>
            <person name="Li Y."/>
            <person name="Deng W."/>
            <person name="Jiang X."/>
            <person name="Wang W."/>
            <person name="Chen Q."/>
            <person name="Zhang S."/>
            <person name="Li H."/>
            <person name="Wu J."/>
            <person name="Wang P."/>
            <person name="Li P."/>
            <person name="Shi C."/>
            <person name="Zheng F."/>
            <person name="Jian J."/>
            <person name="Huang B."/>
            <person name="Shan D."/>
            <person name="Shi M."/>
            <person name="Fang C."/>
            <person name="Yue Y."/>
            <person name="Li F."/>
            <person name="Li D."/>
            <person name="Wei S."/>
            <person name="Han B."/>
            <person name="Jiang C."/>
            <person name="Yin Y."/>
            <person name="Xia T."/>
            <person name="Zhang Z."/>
            <person name="Bennetzen J.L."/>
            <person name="Zhao S."/>
            <person name="Wan X."/>
        </authorList>
    </citation>
    <scope>NUCLEOTIDE SEQUENCE [LARGE SCALE GENOMIC DNA]</scope>
    <source>
        <strain evidence="2">cv. Shuchazao</strain>
        <tissue evidence="1">Leaf</tissue>
    </source>
</reference>
<organism evidence="1 2">
    <name type="scientific">Camellia sinensis var. sinensis</name>
    <name type="common">China tea</name>
    <dbReference type="NCBI Taxonomy" id="542762"/>
    <lineage>
        <taxon>Eukaryota</taxon>
        <taxon>Viridiplantae</taxon>
        <taxon>Streptophyta</taxon>
        <taxon>Embryophyta</taxon>
        <taxon>Tracheophyta</taxon>
        <taxon>Spermatophyta</taxon>
        <taxon>Magnoliopsida</taxon>
        <taxon>eudicotyledons</taxon>
        <taxon>Gunneridae</taxon>
        <taxon>Pentapetalae</taxon>
        <taxon>asterids</taxon>
        <taxon>Ericales</taxon>
        <taxon>Theaceae</taxon>
        <taxon>Camellia</taxon>
    </lineage>
</organism>
<evidence type="ECO:0000313" key="1">
    <source>
        <dbReference type="EMBL" id="THG06827.1"/>
    </source>
</evidence>
<accession>A0A4V3WM07</accession>
<gene>
    <name evidence="1" type="ORF">TEA_001976</name>
</gene>
<keyword evidence="2" id="KW-1185">Reference proteome</keyword>
<proteinExistence type="predicted"/>
<name>A0A4V3WM07_CAMSN</name>